<reference evidence="4 5" key="1">
    <citation type="submission" date="2020-02" db="EMBL/GenBank/DDBJ databases">
        <title>Draft genome sequence of Haematococcus lacustris strain NIES-144.</title>
        <authorList>
            <person name="Morimoto D."/>
            <person name="Nakagawa S."/>
            <person name="Yoshida T."/>
            <person name="Sawayama S."/>
        </authorList>
    </citation>
    <scope>NUCLEOTIDE SEQUENCE [LARGE SCALE GENOMIC DNA]</scope>
    <source>
        <strain evidence="4 5">NIES-144</strain>
    </source>
</reference>
<dbReference type="Gene3D" id="6.10.250.1770">
    <property type="match status" value="1"/>
</dbReference>
<name>A0A6A0A553_HAELA</name>
<organism evidence="4 5">
    <name type="scientific">Haematococcus lacustris</name>
    <name type="common">Green alga</name>
    <name type="synonym">Haematococcus pluvialis</name>
    <dbReference type="NCBI Taxonomy" id="44745"/>
    <lineage>
        <taxon>Eukaryota</taxon>
        <taxon>Viridiplantae</taxon>
        <taxon>Chlorophyta</taxon>
        <taxon>core chlorophytes</taxon>
        <taxon>Chlorophyceae</taxon>
        <taxon>CS clade</taxon>
        <taxon>Chlamydomonadales</taxon>
        <taxon>Haematococcaceae</taxon>
        <taxon>Haematococcus</taxon>
    </lineage>
</organism>
<evidence type="ECO:0000313" key="4">
    <source>
        <dbReference type="EMBL" id="GFH27482.1"/>
    </source>
</evidence>
<feature type="compositionally biased region" description="Basic and acidic residues" evidence="2">
    <location>
        <begin position="79"/>
        <end position="94"/>
    </location>
</feature>
<evidence type="ECO:0000259" key="3">
    <source>
        <dbReference type="Pfam" id="PF12923"/>
    </source>
</evidence>
<gene>
    <name evidence="4" type="ORF">HaLaN_25809</name>
</gene>
<feature type="domain" description="Ribosomal RNA-processing protein 7 C-terminal" evidence="3">
    <location>
        <begin position="63"/>
        <end position="186"/>
    </location>
</feature>
<dbReference type="InterPro" id="IPR024326">
    <property type="entry name" value="RRP7_C"/>
</dbReference>
<dbReference type="GO" id="GO:0006364">
    <property type="term" value="P:rRNA processing"/>
    <property type="evidence" value="ECO:0007669"/>
    <property type="project" value="TreeGrafter"/>
</dbReference>
<comment type="caution">
    <text evidence="4">The sequence shown here is derived from an EMBL/GenBank/DDBJ whole genome shotgun (WGS) entry which is preliminary data.</text>
</comment>
<dbReference type="Proteomes" id="UP000485058">
    <property type="component" value="Unassembled WGS sequence"/>
</dbReference>
<proteinExistence type="inferred from homology"/>
<protein>
    <submittedName>
        <fullName evidence="4">RRM domain-containing protein</fullName>
    </submittedName>
</protein>
<evidence type="ECO:0000256" key="2">
    <source>
        <dbReference type="SAM" id="MobiDB-lite"/>
    </source>
</evidence>
<evidence type="ECO:0000256" key="1">
    <source>
        <dbReference type="ARBA" id="ARBA00006110"/>
    </source>
</evidence>
<dbReference type="InterPro" id="IPR040446">
    <property type="entry name" value="RRP7"/>
</dbReference>
<dbReference type="EMBL" id="BLLF01003491">
    <property type="protein sequence ID" value="GFH27482.1"/>
    <property type="molecule type" value="Genomic_DNA"/>
</dbReference>
<dbReference type="Pfam" id="PF12923">
    <property type="entry name" value="RRP7"/>
    <property type="match status" value="1"/>
</dbReference>
<feature type="region of interest" description="Disordered" evidence="2">
    <location>
        <begin position="79"/>
        <end position="121"/>
    </location>
</feature>
<accession>A0A6A0A553</accession>
<dbReference type="PANTHER" id="PTHR13191:SF0">
    <property type="entry name" value="RIBOSOMAL RNA-PROCESSING PROTEIN 7 HOMOLOG A-RELATED"/>
    <property type="match status" value="1"/>
</dbReference>
<dbReference type="PANTHER" id="PTHR13191">
    <property type="entry name" value="RIBOSOMAL RNA PROCESSING PROTEIN 7-RELATED"/>
    <property type="match status" value="1"/>
</dbReference>
<dbReference type="GO" id="GO:0034456">
    <property type="term" value="C:UTP-C complex"/>
    <property type="evidence" value="ECO:0007669"/>
    <property type="project" value="TreeGrafter"/>
</dbReference>
<dbReference type="AlphaFoldDB" id="A0A6A0A553"/>
<keyword evidence="5" id="KW-1185">Reference proteome</keyword>
<evidence type="ECO:0000313" key="5">
    <source>
        <dbReference type="Proteomes" id="UP000485058"/>
    </source>
</evidence>
<comment type="similarity">
    <text evidence="1">Belongs to the RRP7 family.</text>
</comment>
<dbReference type="GO" id="GO:0032545">
    <property type="term" value="C:CURI complex"/>
    <property type="evidence" value="ECO:0007669"/>
    <property type="project" value="TreeGrafter"/>
</dbReference>
<dbReference type="GO" id="GO:0000028">
    <property type="term" value="P:ribosomal small subunit assembly"/>
    <property type="evidence" value="ECO:0007669"/>
    <property type="project" value="TreeGrafter"/>
</dbReference>
<sequence length="187" mass="20741">MRPQLEPQQRSGMAVFEDPAARMTALKAAGHAQIIELTSAAQGLPTNSLQATGLRAWVQQHKAARPEPEELQRQLDEWTAAHEAEEERRAKERQAAMGGDGWTVVVRSKGRKKSKEDGGVATQSGGVALAAAQASAAATKALPVQDFYRFQQRDKRRSELLDLRDQFQQDKKRITELRAARNFKPIS</sequence>